<dbReference type="Proteomes" id="UP000028681">
    <property type="component" value="Chromosome"/>
</dbReference>
<protein>
    <submittedName>
        <fullName evidence="1">Uncharacterized protein</fullName>
    </submittedName>
</protein>
<organism evidence="1 2">
    <name type="scientific">Edwardsiella anguillarum ET080813</name>
    <dbReference type="NCBI Taxonomy" id="667120"/>
    <lineage>
        <taxon>Bacteria</taxon>
        <taxon>Pseudomonadati</taxon>
        <taxon>Pseudomonadota</taxon>
        <taxon>Gammaproteobacteria</taxon>
        <taxon>Enterobacterales</taxon>
        <taxon>Hafniaceae</taxon>
        <taxon>Edwardsiella</taxon>
    </lineage>
</organism>
<reference evidence="1 2" key="1">
    <citation type="journal article" date="2012" name="PLoS ONE">
        <title>Edwardsiella comparative phylogenomics reveal the new intra/inter-species taxonomic relationships, virulence evolution and niche adaptation mechanisms.</title>
        <authorList>
            <person name="Yang M."/>
            <person name="Lv Y."/>
            <person name="Xiao J."/>
            <person name="Wu H."/>
            <person name="Zheng H."/>
            <person name="Liu Q."/>
            <person name="Zhang Y."/>
            <person name="Wang Q."/>
        </authorList>
    </citation>
    <scope>NUCLEOTIDE SEQUENCE [LARGE SCALE GENOMIC DNA]</scope>
    <source>
        <strain evidence="2">080813</strain>
    </source>
</reference>
<evidence type="ECO:0000313" key="2">
    <source>
        <dbReference type="Proteomes" id="UP000028681"/>
    </source>
</evidence>
<dbReference type="AlphaFoldDB" id="A0A076LG44"/>
<dbReference type="KEGG" id="ete:ETEE_0615"/>
<evidence type="ECO:0000313" key="1">
    <source>
        <dbReference type="EMBL" id="AIJ07086.1"/>
    </source>
</evidence>
<proteinExistence type="predicted"/>
<dbReference type="HOGENOM" id="CLU_3061090_0_0_6"/>
<accession>A0A076LG44</accession>
<name>A0A076LG44_9GAMM</name>
<gene>
    <name evidence="1" type="ORF">ETEE_0615</name>
</gene>
<dbReference type="EMBL" id="CP006664">
    <property type="protein sequence ID" value="AIJ07086.1"/>
    <property type="molecule type" value="Genomic_DNA"/>
</dbReference>
<sequence>MTPHSADAGAIGGRRWHRDILRGLKFHFITHLHKITSNRNQAKEMKRKDGAIT</sequence>